<evidence type="ECO:0000313" key="3">
    <source>
        <dbReference type="Proteomes" id="UP000237061"/>
    </source>
</evidence>
<dbReference type="InterPro" id="IPR052519">
    <property type="entry name" value="Euk-type_GlcNAc_Kinase"/>
</dbReference>
<dbReference type="Pfam" id="PF01869">
    <property type="entry name" value="BcrAD_BadFG"/>
    <property type="match status" value="1"/>
</dbReference>
<organism evidence="2 3">
    <name type="scientific">Arthrobacter glacialis</name>
    <dbReference type="NCBI Taxonomy" id="1664"/>
    <lineage>
        <taxon>Bacteria</taxon>
        <taxon>Bacillati</taxon>
        <taxon>Actinomycetota</taxon>
        <taxon>Actinomycetes</taxon>
        <taxon>Micrococcales</taxon>
        <taxon>Micrococcaceae</taxon>
        <taxon>Arthrobacter</taxon>
    </lineage>
</organism>
<dbReference type="SUPFAM" id="SSF53067">
    <property type="entry name" value="Actin-like ATPase domain"/>
    <property type="match status" value="2"/>
</dbReference>
<evidence type="ECO:0000313" key="2">
    <source>
        <dbReference type="EMBL" id="POH72124.1"/>
    </source>
</evidence>
<dbReference type="AlphaFoldDB" id="A0A2S3ZSP9"/>
<dbReference type="PANTHER" id="PTHR43190:SF3">
    <property type="entry name" value="N-ACETYL-D-GLUCOSAMINE KINASE"/>
    <property type="match status" value="1"/>
</dbReference>
<sequence length="345" mass="35286">MKTIITADVSQVTPRHRMVTMQNFLAIDAGGTSTRAVFLDASGQCLGYGTAGGGNPVSRGFEPALDALVGASKKALGGGVQLLAGTLVAMAGASLELPTHLFRERFITLGLTGNVVIESDLLAAFYSGSYQDNGSALIAGTGAVGARISASRLAAVADGTGWLLGDEGSGFWLGRQVARAVAAALDGRGAPTALTELVLADLGITLDPSQRTQGRLRAQQQLIRKVYESSAIELSRFAPLVFAVAQDPVATDIIERAADALARTLLAVAPGAGEPLVFGGSVLTKGGTVAAAVAARLLESTPPILVHDGVAGAAVLVLKRHGVVVDAAVFARIQESLAALRDERI</sequence>
<comment type="caution">
    <text evidence="2">The sequence shown here is derived from an EMBL/GenBank/DDBJ whole genome shotgun (WGS) entry which is preliminary data.</text>
</comment>
<evidence type="ECO:0000259" key="1">
    <source>
        <dbReference type="Pfam" id="PF01869"/>
    </source>
</evidence>
<proteinExistence type="predicted"/>
<dbReference type="Gene3D" id="3.30.420.40">
    <property type="match status" value="2"/>
</dbReference>
<dbReference type="PANTHER" id="PTHR43190">
    <property type="entry name" value="N-ACETYL-D-GLUCOSAMINE KINASE"/>
    <property type="match status" value="1"/>
</dbReference>
<dbReference type="Proteomes" id="UP000237061">
    <property type="component" value="Unassembled WGS sequence"/>
</dbReference>
<accession>A0A2S3ZSP9</accession>
<feature type="domain" description="ATPase BadF/BadG/BcrA/BcrD type" evidence="1">
    <location>
        <begin position="27"/>
        <end position="316"/>
    </location>
</feature>
<reference evidence="2 3" key="1">
    <citation type="submission" date="2018-01" db="EMBL/GenBank/DDBJ databases">
        <title>Arthrobacter sp. nov., from glaciers in China.</title>
        <authorList>
            <person name="Liu Q."/>
            <person name="Xin Y.-H."/>
        </authorList>
    </citation>
    <scope>NUCLEOTIDE SEQUENCE [LARGE SCALE GENOMIC DNA]</scope>
    <source>
        <strain evidence="2 3">HLT2-12-2</strain>
    </source>
</reference>
<dbReference type="InterPro" id="IPR043129">
    <property type="entry name" value="ATPase_NBD"/>
</dbReference>
<protein>
    <recommendedName>
        <fullName evidence="1">ATPase BadF/BadG/BcrA/BcrD type domain-containing protein</fullName>
    </recommendedName>
</protein>
<name>A0A2S3ZSP9_ARTGL</name>
<keyword evidence="3" id="KW-1185">Reference proteome</keyword>
<gene>
    <name evidence="2" type="ORF">CVS27_17535</name>
</gene>
<dbReference type="InterPro" id="IPR002731">
    <property type="entry name" value="ATPase_BadF"/>
</dbReference>
<dbReference type="EMBL" id="PPXC01000017">
    <property type="protein sequence ID" value="POH72124.1"/>
    <property type="molecule type" value="Genomic_DNA"/>
</dbReference>